<protein>
    <submittedName>
        <fullName evidence="2">Uncharacterized protein</fullName>
    </submittedName>
</protein>
<feature type="compositionally biased region" description="Acidic residues" evidence="1">
    <location>
        <begin position="284"/>
        <end position="295"/>
    </location>
</feature>
<feature type="region of interest" description="Disordered" evidence="1">
    <location>
        <begin position="139"/>
        <end position="164"/>
    </location>
</feature>
<feature type="compositionally biased region" description="Basic and acidic residues" evidence="1">
    <location>
        <begin position="351"/>
        <end position="360"/>
    </location>
</feature>
<evidence type="ECO:0000313" key="2">
    <source>
        <dbReference type="EMBL" id="KAL2086473.1"/>
    </source>
</evidence>
<gene>
    <name evidence="2" type="ORF">ACEWY4_017532</name>
</gene>
<comment type="caution">
    <text evidence="2">The sequence shown here is derived from an EMBL/GenBank/DDBJ whole genome shotgun (WGS) entry which is preliminary data.</text>
</comment>
<accession>A0ABD1JH54</accession>
<evidence type="ECO:0000313" key="3">
    <source>
        <dbReference type="Proteomes" id="UP001591681"/>
    </source>
</evidence>
<feature type="compositionally biased region" description="Acidic residues" evidence="1">
    <location>
        <begin position="304"/>
        <end position="319"/>
    </location>
</feature>
<keyword evidence="3" id="KW-1185">Reference proteome</keyword>
<feature type="compositionally biased region" description="Acidic residues" evidence="1">
    <location>
        <begin position="361"/>
        <end position="372"/>
    </location>
</feature>
<organism evidence="2 3">
    <name type="scientific">Coilia grayii</name>
    <name type="common">Gray's grenadier anchovy</name>
    <dbReference type="NCBI Taxonomy" id="363190"/>
    <lineage>
        <taxon>Eukaryota</taxon>
        <taxon>Metazoa</taxon>
        <taxon>Chordata</taxon>
        <taxon>Craniata</taxon>
        <taxon>Vertebrata</taxon>
        <taxon>Euteleostomi</taxon>
        <taxon>Actinopterygii</taxon>
        <taxon>Neopterygii</taxon>
        <taxon>Teleostei</taxon>
        <taxon>Clupei</taxon>
        <taxon>Clupeiformes</taxon>
        <taxon>Clupeoidei</taxon>
        <taxon>Engraulidae</taxon>
        <taxon>Coilinae</taxon>
        <taxon>Coilia</taxon>
    </lineage>
</organism>
<reference evidence="2 3" key="1">
    <citation type="submission" date="2024-09" db="EMBL/GenBank/DDBJ databases">
        <title>A chromosome-level genome assembly of Gray's grenadier anchovy, Coilia grayii.</title>
        <authorList>
            <person name="Fu Z."/>
        </authorList>
    </citation>
    <scope>NUCLEOTIDE SEQUENCE [LARGE SCALE GENOMIC DNA]</scope>
    <source>
        <strain evidence="2">G4</strain>
        <tissue evidence="2">Muscle</tissue>
    </source>
</reference>
<dbReference type="AlphaFoldDB" id="A0ABD1JH54"/>
<feature type="region of interest" description="Disordered" evidence="1">
    <location>
        <begin position="271"/>
        <end position="372"/>
    </location>
</feature>
<name>A0ABD1JH54_9TELE</name>
<evidence type="ECO:0000256" key="1">
    <source>
        <dbReference type="SAM" id="MobiDB-lite"/>
    </source>
</evidence>
<proteinExistence type="predicted"/>
<sequence>METPIASVKVEDINEEDYGYLRLWNGAEEKVSSFSLDCKTESASPRRPASPFPVCNEALPIIEVKVLKEEDIKEEECVYEVLCKDDEEVEVSAGTASLIQSLSPRPANSEVAETTLEKVDWQDGGGCSIKNGDICVTPSSTPQRVGIRPPTKPSRQSTAMKRSAGPHTNSVVLWLPLSSCLHYTLVALLSSSQAAGGAAQLDWLALLANGLASVSASSRGRCDVGCQTDPPQTHTVGTQLSMKTLQPHFRSRAVQTIEEAPLTAPLPFILTTPLKSGAKTPRLEEDDDEEEEDEEGPKRPRREEEEEGEEEDNKEEEDPTPLKRGAKAPRLEEEEGPTRPHREEEEEGEEEGPKRPRLEGEEQEEEEEETSS</sequence>
<dbReference type="EMBL" id="JBHFQA010000015">
    <property type="protein sequence ID" value="KAL2086473.1"/>
    <property type="molecule type" value="Genomic_DNA"/>
</dbReference>
<dbReference type="Proteomes" id="UP001591681">
    <property type="component" value="Unassembled WGS sequence"/>
</dbReference>
<feature type="compositionally biased region" description="Polar residues" evidence="1">
    <location>
        <begin position="153"/>
        <end position="164"/>
    </location>
</feature>